<feature type="transmembrane region" description="Helical" evidence="1">
    <location>
        <begin position="207"/>
        <end position="229"/>
    </location>
</feature>
<dbReference type="Gene3D" id="3.30.565.10">
    <property type="entry name" value="Histidine kinase-like ATPase, C-terminal domain"/>
    <property type="match status" value="1"/>
</dbReference>
<sequence>MHELRTPALRLLAACVGILLLALAVLALRESLPDYSLSVQTDGSRLSVLAPDGAIEVRALGPPTGQAGAPVLLTPDLLVEDPDMLSSYAGFRALLAAQGEMTALTTQATAAGQPLRLHLENGDEIDLPVTAETPLRHLPAMFWVQWAVGIIVLAIAAFLLVLRSGRNGRQQSEGLGGFVLAGAGVATAAFTASVYGTRELSIDPDLLWRLSIVNHIGTFAFGVGMIGLFARYPRPVLASRWVRAVAALAAVNEIAYRLQLPPYDLIKPQVLIGVMFLTILGLILAQLRATRGHPADRAALRWLGLSVLLGSGVFVLMVSLPALIGAETILSQGLAFIPLCAIYVGAALALARYRLFDLDRWALRVLFSLAVVALMIVVDTVFLLTLSLSGPASLASAVALVGLVYFPMRDLVFDRWLGRRRPDLAALYRDTLSVAFQHGGQAKANAWRGVMERLFAPLRVEALPAPVTGALLEDEGLALVIPGPEGTPALRLGYAAAGRRLFNAEDRALADELATLAEAAGRDRVTYETAVARERQRIARDLHDDVGSRLLSSLHARDDGQRQDFLIEALSDLRQIATGLAGREVTLPLLIGQLRAESRSRAEALDRRLIWPPGSADEAEIPLRYDMQRNLTAIQREALSNALTHGAGDIHVTATCDGQSLHLCLVNALSSADRRAEGPHRGNGTGNMRNRAEALKGRLEAGPTENGHYRMELYLPMNADIS</sequence>
<dbReference type="RefSeq" id="WP_108130232.1">
    <property type="nucleotide sequence ID" value="NZ_QBKP01000016.1"/>
</dbReference>
<dbReference type="CDD" id="cd16917">
    <property type="entry name" value="HATPase_UhpB-NarQ-NarX-like"/>
    <property type="match status" value="1"/>
</dbReference>
<protein>
    <submittedName>
        <fullName evidence="2">Signal transduction histidine kinase</fullName>
    </submittedName>
</protein>
<dbReference type="AlphaFoldDB" id="A0A2T6AS03"/>
<dbReference type="Gene3D" id="1.20.5.1930">
    <property type="match status" value="1"/>
</dbReference>
<keyword evidence="1" id="KW-1133">Transmembrane helix</keyword>
<evidence type="ECO:0000256" key="1">
    <source>
        <dbReference type="SAM" id="Phobius"/>
    </source>
</evidence>
<feature type="transmembrane region" description="Helical" evidence="1">
    <location>
        <begin position="241"/>
        <end position="258"/>
    </location>
</feature>
<keyword evidence="1" id="KW-0472">Membrane</keyword>
<feature type="transmembrane region" description="Helical" evidence="1">
    <location>
        <begin position="363"/>
        <end position="386"/>
    </location>
</feature>
<feature type="transmembrane region" description="Helical" evidence="1">
    <location>
        <begin position="143"/>
        <end position="162"/>
    </location>
</feature>
<keyword evidence="3" id="KW-1185">Reference proteome</keyword>
<dbReference type="InterPro" id="IPR036890">
    <property type="entry name" value="HATPase_C_sf"/>
</dbReference>
<evidence type="ECO:0000313" key="2">
    <source>
        <dbReference type="EMBL" id="PTX46604.1"/>
    </source>
</evidence>
<feature type="transmembrane region" description="Helical" evidence="1">
    <location>
        <begin position="174"/>
        <end position="195"/>
    </location>
</feature>
<dbReference type="Proteomes" id="UP000244224">
    <property type="component" value="Unassembled WGS sequence"/>
</dbReference>
<feature type="transmembrane region" description="Helical" evidence="1">
    <location>
        <begin position="299"/>
        <end position="323"/>
    </location>
</feature>
<keyword evidence="1" id="KW-0812">Transmembrane</keyword>
<name>A0A2T6AS03_9RHOB</name>
<gene>
    <name evidence="2" type="ORF">C8N34_11681</name>
</gene>
<dbReference type="GO" id="GO:0016301">
    <property type="term" value="F:kinase activity"/>
    <property type="evidence" value="ECO:0007669"/>
    <property type="project" value="UniProtKB-KW"/>
</dbReference>
<dbReference type="OrthoDB" id="9778496at2"/>
<feature type="transmembrane region" description="Helical" evidence="1">
    <location>
        <begin position="270"/>
        <end position="287"/>
    </location>
</feature>
<organism evidence="2 3">
    <name type="scientific">Gemmobacter caeni</name>
    <dbReference type="NCBI Taxonomy" id="589035"/>
    <lineage>
        <taxon>Bacteria</taxon>
        <taxon>Pseudomonadati</taxon>
        <taxon>Pseudomonadota</taxon>
        <taxon>Alphaproteobacteria</taxon>
        <taxon>Rhodobacterales</taxon>
        <taxon>Paracoccaceae</taxon>
        <taxon>Gemmobacter</taxon>
    </lineage>
</organism>
<keyword evidence="2" id="KW-0418">Kinase</keyword>
<proteinExistence type="predicted"/>
<dbReference type="SUPFAM" id="SSF55874">
    <property type="entry name" value="ATPase domain of HSP90 chaperone/DNA topoisomerase II/histidine kinase"/>
    <property type="match status" value="1"/>
</dbReference>
<dbReference type="EMBL" id="QBKP01000016">
    <property type="protein sequence ID" value="PTX46604.1"/>
    <property type="molecule type" value="Genomic_DNA"/>
</dbReference>
<feature type="transmembrane region" description="Helical" evidence="1">
    <location>
        <begin position="329"/>
        <end position="351"/>
    </location>
</feature>
<comment type="caution">
    <text evidence="2">The sequence shown here is derived from an EMBL/GenBank/DDBJ whole genome shotgun (WGS) entry which is preliminary data.</text>
</comment>
<reference evidence="2 3" key="1">
    <citation type="submission" date="2018-04" db="EMBL/GenBank/DDBJ databases">
        <title>Genomic Encyclopedia of Archaeal and Bacterial Type Strains, Phase II (KMG-II): from individual species to whole genera.</title>
        <authorList>
            <person name="Goeker M."/>
        </authorList>
    </citation>
    <scope>NUCLEOTIDE SEQUENCE [LARGE SCALE GENOMIC DNA]</scope>
    <source>
        <strain evidence="2 3">DSM 21823</strain>
    </source>
</reference>
<evidence type="ECO:0000313" key="3">
    <source>
        <dbReference type="Proteomes" id="UP000244224"/>
    </source>
</evidence>
<keyword evidence="2" id="KW-0808">Transferase</keyword>
<accession>A0A2T6AS03</accession>